<evidence type="ECO:0000313" key="10">
    <source>
        <dbReference type="Proteomes" id="UP000252733"/>
    </source>
</evidence>
<evidence type="ECO:0000256" key="6">
    <source>
        <dbReference type="ARBA" id="ARBA00023049"/>
    </source>
</evidence>
<protein>
    <submittedName>
        <fullName evidence="9">Peptidyl-dipeptidase Dcp</fullName>
    </submittedName>
</protein>
<keyword evidence="5 7" id="KW-0862">Zinc</keyword>
<organism evidence="9 10">
    <name type="scientific">Marinilabilia salmonicolor</name>
    <dbReference type="NCBI Taxonomy" id="989"/>
    <lineage>
        <taxon>Bacteria</taxon>
        <taxon>Pseudomonadati</taxon>
        <taxon>Bacteroidota</taxon>
        <taxon>Bacteroidia</taxon>
        <taxon>Marinilabiliales</taxon>
        <taxon>Marinilabiliaceae</taxon>
        <taxon>Marinilabilia</taxon>
    </lineage>
</organism>
<dbReference type="CDD" id="cd06456">
    <property type="entry name" value="M3A_DCP"/>
    <property type="match status" value="1"/>
</dbReference>
<dbReference type="Proteomes" id="UP000252733">
    <property type="component" value="Unassembled WGS sequence"/>
</dbReference>
<dbReference type="InterPro" id="IPR024080">
    <property type="entry name" value="Neurolysin/TOP_N"/>
</dbReference>
<dbReference type="Gene3D" id="3.40.390.10">
    <property type="entry name" value="Collagenase (Catalytic Domain)"/>
    <property type="match status" value="1"/>
</dbReference>
<dbReference type="GO" id="GO:0005829">
    <property type="term" value="C:cytosol"/>
    <property type="evidence" value="ECO:0007669"/>
    <property type="project" value="TreeGrafter"/>
</dbReference>
<evidence type="ECO:0000256" key="3">
    <source>
        <dbReference type="ARBA" id="ARBA00022723"/>
    </source>
</evidence>
<evidence type="ECO:0000256" key="5">
    <source>
        <dbReference type="ARBA" id="ARBA00022833"/>
    </source>
</evidence>
<evidence type="ECO:0000256" key="1">
    <source>
        <dbReference type="ARBA" id="ARBA00006040"/>
    </source>
</evidence>
<dbReference type="GO" id="GO:0046872">
    <property type="term" value="F:metal ion binding"/>
    <property type="evidence" value="ECO:0007669"/>
    <property type="project" value="UniProtKB-UniRule"/>
</dbReference>
<dbReference type="InterPro" id="IPR024077">
    <property type="entry name" value="Neurolysin/TOP_dom2"/>
</dbReference>
<dbReference type="AlphaFoldDB" id="A0A368VDR9"/>
<keyword evidence="4 7" id="KW-0378">Hydrolase</keyword>
<dbReference type="Pfam" id="PF01432">
    <property type="entry name" value="Peptidase_M3"/>
    <property type="match status" value="1"/>
</dbReference>
<dbReference type="InterPro" id="IPR024079">
    <property type="entry name" value="MetalloPept_cat_dom_sf"/>
</dbReference>
<keyword evidence="3 7" id="KW-0479">Metal-binding</keyword>
<evidence type="ECO:0000256" key="4">
    <source>
        <dbReference type="ARBA" id="ARBA00022801"/>
    </source>
</evidence>
<dbReference type="GO" id="GO:0004222">
    <property type="term" value="F:metalloendopeptidase activity"/>
    <property type="evidence" value="ECO:0007669"/>
    <property type="project" value="InterPro"/>
</dbReference>
<gene>
    <name evidence="9" type="ORF">DFO77_104158</name>
</gene>
<feature type="domain" description="Peptidase M3A/M3B catalytic" evidence="8">
    <location>
        <begin position="256"/>
        <end position="704"/>
    </location>
</feature>
<dbReference type="Gene3D" id="1.10.1370.10">
    <property type="entry name" value="Neurolysin, domain 3"/>
    <property type="match status" value="1"/>
</dbReference>
<evidence type="ECO:0000313" key="9">
    <source>
        <dbReference type="EMBL" id="RCW38400.1"/>
    </source>
</evidence>
<dbReference type="GO" id="GO:0006508">
    <property type="term" value="P:proteolysis"/>
    <property type="evidence" value="ECO:0007669"/>
    <property type="project" value="UniProtKB-KW"/>
</dbReference>
<reference evidence="9 10" key="1">
    <citation type="submission" date="2018-07" db="EMBL/GenBank/DDBJ databases">
        <title>Freshwater and sediment microbial communities from various areas in North America, analyzing microbe dynamics in response to fracking.</title>
        <authorList>
            <person name="Lamendella R."/>
        </authorList>
    </citation>
    <scope>NUCLEOTIDE SEQUENCE [LARGE SCALE GENOMIC DNA]</scope>
    <source>
        <strain evidence="9 10">160A</strain>
    </source>
</reference>
<name>A0A368VDR9_9BACT</name>
<dbReference type="FunFam" id="3.40.390.10:FF:000009">
    <property type="entry name" value="Oligopeptidase A"/>
    <property type="match status" value="1"/>
</dbReference>
<keyword evidence="6 7" id="KW-0482">Metalloprotease</keyword>
<dbReference type="PANTHER" id="PTHR43660">
    <property type="entry name" value="DIPEPTIDYL CARBOXYPEPTIDASE"/>
    <property type="match status" value="1"/>
</dbReference>
<evidence type="ECO:0000256" key="2">
    <source>
        <dbReference type="ARBA" id="ARBA00022670"/>
    </source>
</evidence>
<comment type="cofactor">
    <cofactor evidence="7">
        <name>Zn(2+)</name>
        <dbReference type="ChEBI" id="CHEBI:29105"/>
    </cofactor>
    <text evidence="7">Binds 1 zinc ion.</text>
</comment>
<dbReference type="GO" id="GO:0004180">
    <property type="term" value="F:carboxypeptidase activity"/>
    <property type="evidence" value="ECO:0007669"/>
    <property type="project" value="TreeGrafter"/>
</dbReference>
<dbReference type="PANTHER" id="PTHR43660:SF1">
    <property type="entry name" value="DIPEPTIDYL CARBOXYPEPTIDASE"/>
    <property type="match status" value="1"/>
</dbReference>
<comment type="similarity">
    <text evidence="1 7">Belongs to the peptidase M3 family.</text>
</comment>
<evidence type="ECO:0000256" key="7">
    <source>
        <dbReference type="RuleBase" id="RU003435"/>
    </source>
</evidence>
<evidence type="ECO:0000259" key="8">
    <source>
        <dbReference type="Pfam" id="PF01432"/>
    </source>
</evidence>
<sequence length="707" mass="81128">MKRSNIIIFAVFTSIAFMNIACKNKSDMADNNPLLKSFNTPHQTAPFDQLTEEHFMPAFEKALKDGRADIQEIINTPEEPTFENTIVKMEKAAELLGRISSIFFNLNSAETNDKIQSIAREVSPMLSDFSNDIWLNEKLFERVKKVYEAHKNTSSLTDEQMKLLENTYKGFARRGALLNGKDKDRYREISSELSRLSLQFGENVLAETNGFQLHITDEKDLSGLPGDAIEAAAQRAKKENKEGWIFTLHIPSYLPFMKYADNRELRERMFRAYTSRGNTGNDRDNNEIIKKTVALRMERAALLGHKNHADYVLTERMAKSPARVENFLNELLEASLPFAQKEVKEVEEFAKKEGFDGQLQRWDFAYYSEKLKTARFNVSDEMTKPYFQLEKVKQGIFDLTNRLYGLTYKENKEIPVYHEEVQAYEVFDEDGSFLSVLYLDFFPREGKQGGAWMTSYREQYKENGEDVRPHISVVTNFTRPTSTKPSLLTYNEVTTFLHEFGHALHGMLSDVTYESMAGTSVYRDFVELPSQIMENWAQQKEWLHDVAKHYETGGPIPGELVDNIIAAGNFQSGYATVRQLSFGMNDMAWHTIEEPINQEVAQFEKDAMERTELFPEVEGSCMSTAFGHIFDGGYAAGYYGYKWAEVLDADAFDMFLQNGIFDKTTAQKFRENILSKGGTQDPMKLYVSFRGHEPSIEPLLKRNGLKQ</sequence>
<dbReference type="EMBL" id="QPIZ01000004">
    <property type="protein sequence ID" value="RCW38400.1"/>
    <property type="molecule type" value="Genomic_DNA"/>
</dbReference>
<accession>A0A368VDR9</accession>
<dbReference type="Gene3D" id="1.20.1050.40">
    <property type="entry name" value="Endopeptidase. Chain P, domain 1"/>
    <property type="match status" value="1"/>
</dbReference>
<keyword evidence="10" id="KW-1185">Reference proteome</keyword>
<dbReference type="InterPro" id="IPR045090">
    <property type="entry name" value="Pept_M3A_M3B"/>
</dbReference>
<proteinExistence type="inferred from homology"/>
<dbReference type="InterPro" id="IPR034005">
    <property type="entry name" value="M3A_DCP"/>
</dbReference>
<dbReference type="SUPFAM" id="SSF55486">
    <property type="entry name" value="Metalloproteases ('zincins'), catalytic domain"/>
    <property type="match status" value="1"/>
</dbReference>
<keyword evidence="2 7" id="KW-0645">Protease</keyword>
<comment type="caution">
    <text evidence="9">The sequence shown here is derived from an EMBL/GenBank/DDBJ whole genome shotgun (WGS) entry which is preliminary data.</text>
</comment>
<dbReference type="InterPro" id="IPR001567">
    <property type="entry name" value="Pept_M3A_M3B_dom"/>
</dbReference>